<protein>
    <submittedName>
        <fullName evidence="2">Uncharacterized protein</fullName>
    </submittedName>
</protein>
<dbReference type="Proteomes" id="UP000190797">
    <property type="component" value="Chromosome"/>
</dbReference>
<proteinExistence type="predicted"/>
<dbReference type="AlphaFoldDB" id="A0A1U9ZUE6"/>
<dbReference type="KEGG" id="noa:BKM31_08825"/>
<keyword evidence="1" id="KW-1133">Transmembrane helix</keyword>
<keyword evidence="3" id="KW-1185">Reference proteome</keyword>
<feature type="transmembrane region" description="Helical" evidence="1">
    <location>
        <begin position="58"/>
        <end position="77"/>
    </location>
</feature>
<dbReference type="STRING" id="1909395.BKM31_08825"/>
<keyword evidence="1" id="KW-0472">Membrane</keyword>
<evidence type="ECO:0000313" key="2">
    <source>
        <dbReference type="EMBL" id="AQZ61565.1"/>
    </source>
</evidence>
<evidence type="ECO:0000256" key="1">
    <source>
        <dbReference type="SAM" id="Phobius"/>
    </source>
</evidence>
<reference evidence="3" key="1">
    <citation type="journal article" date="2017" name="Med. Chem. Commun.">
        <title>Nonomuraea sp. ATCC 55076 harbours the largest actinomycete chromosome to date and the kistamicin biosynthetic gene cluster.</title>
        <authorList>
            <person name="Nazari B."/>
            <person name="Forneris C.C."/>
            <person name="Gibson M.I."/>
            <person name="Moon K."/>
            <person name="Schramma K.R."/>
            <person name="Seyedsayamdost M.R."/>
        </authorList>
    </citation>
    <scope>NUCLEOTIDE SEQUENCE [LARGE SCALE GENOMIC DNA]</scope>
    <source>
        <strain evidence="3">ATCC 55076</strain>
    </source>
</reference>
<gene>
    <name evidence="2" type="ORF">BKM31_08825</name>
</gene>
<accession>A0A1U9ZUE6</accession>
<sequence length="83" mass="8696">MTTRKEPDMTTPRKASAFDIRVVIAALIGCYGAVLIILGLVADTAAARAKTGDVNANLWAGLGMLAVAAVFAISARLRPVRIE</sequence>
<organism evidence="2 3">
    <name type="scientific">[Actinomadura] parvosata subsp. kistnae</name>
    <dbReference type="NCBI Taxonomy" id="1909395"/>
    <lineage>
        <taxon>Bacteria</taxon>
        <taxon>Bacillati</taxon>
        <taxon>Actinomycetota</taxon>
        <taxon>Actinomycetes</taxon>
        <taxon>Streptosporangiales</taxon>
        <taxon>Streptosporangiaceae</taxon>
        <taxon>Nonomuraea</taxon>
    </lineage>
</organism>
<feature type="transmembrane region" description="Helical" evidence="1">
    <location>
        <begin position="20"/>
        <end position="42"/>
    </location>
</feature>
<evidence type="ECO:0000313" key="3">
    <source>
        <dbReference type="Proteomes" id="UP000190797"/>
    </source>
</evidence>
<dbReference type="EMBL" id="CP017717">
    <property type="protein sequence ID" value="AQZ61565.1"/>
    <property type="molecule type" value="Genomic_DNA"/>
</dbReference>
<name>A0A1U9ZUE6_9ACTN</name>
<keyword evidence="1" id="KW-0812">Transmembrane</keyword>